<dbReference type="AlphaFoldDB" id="A0A1T5FM25"/>
<protein>
    <submittedName>
        <fullName evidence="1">Uncharacterized protein</fullName>
    </submittedName>
</protein>
<name>A0A1T5FM25_9HYPH</name>
<proteinExistence type="predicted"/>
<dbReference type="Proteomes" id="UP000190130">
    <property type="component" value="Unassembled WGS sequence"/>
</dbReference>
<reference evidence="1 2" key="1">
    <citation type="submission" date="2017-02" db="EMBL/GenBank/DDBJ databases">
        <authorList>
            <person name="Peterson S.W."/>
        </authorList>
    </citation>
    <scope>NUCLEOTIDE SEQUENCE [LARGE SCALE GENOMIC DNA]</scope>
    <source>
        <strain evidence="1 2">DSM 9653</strain>
    </source>
</reference>
<accession>A0A1T5FM25</accession>
<organism evidence="1 2">
    <name type="scientific">Bosea thiooxidans</name>
    <dbReference type="NCBI Taxonomy" id="53254"/>
    <lineage>
        <taxon>Bacteria</taxon>
        <taxon>Pseudomonadati</taxon>
        <taxon>Pseudomonadota</taxon>
        <taxon>Alphaproteobacteria</taxon>
        <taxon>Hyphomicrobiales</taxon>
        <taxon>Boseaceae</taxon>
        <taxon>Bosea</taxon>
    </lineage>
</organism>
<sequence>MMDKIDHVAASEMVSASMLAALVARLRRIGVLSAEDEREPYEHALLLLEEQSAIAPPEMQPILKATREVVEEDVDIEWVAPVRMLVPP</sequence>
<dbReference type="OrthoDB" id="8456025at2"/>
<gene>
    <name evidence="1" type="ORF">SAMN05660750_03356</name>
</gene>
<evidence type="ECO:0000313" key="1">
    <source>
        <dbReference type="EMBL" id="SKB97274.1"/>
    </source>
</evidence>
<evidence type="ECO:0000313" key="2">
    <source>
        <dbReference type="Proteomes" id="UP000190130"/>
    </source>
</evidence>
<dbReference type="EMBL" id="FUYX01000009">
    <property type="protein sequence ID" value="SKB97274.1"/>
    <property type="molecule type" value="Genomic_DNA"/>
</dbReference>